<proteinExistence type="predicted"/>
<accession>A0ABW3BRH9</accession>
<dbReference type="InterPro" id="IPR036761">
    <property type="entry name" value="TTHA0802/YceI-like_sf"/>
</dbReference>
<reference evidence="3" key="1">
    <citation type="journal article" date="2019" name="Int. J. Syst. Evol. Microbiol.">
        <title>The Global Catalogue of Microorganisms (GCM) 10K type strain sequencing project: providing services to taxonomists for standard genome sequencing and annotation.</title>
        <authorList>
            <consortium name="The Broad Institute Genomics Platform"/>
            <consortium name="The Broad Institute Genome Sequencing Center for Infectious Disease"/>
            <person name="Wu L."/>
            <person name="Ma J."/>
        </authorList>
    </citation>
    <scope>NUCLEOTIDE SEQUENCE [LARGE SCALE GENOMIC DNA]</scope>
    <source>
        <strain evidence="3">CCUG 60529</strain>
    </source>
</reference>
<dbReference type="EMBL" id="JBHTIB010000008">
    <property type="protein sequence ID" value="MFD0835428.1"/>
    <property type="molecule type" value="Genomic_DNA"/>
</dbReference>
<dbReference type="Proteomes" id="UP001597011">
    <property type="component" value="Unassembled WGS sequence"/>
</dbReference>
<organism evidence="2 3">
    <name type="scientific">Mariniflexile aquimaris</name>
    <dbReference type="NCBI Taxonomy" id="881009"/>
    <lineage>
        <taxon>Bacteria</taxon>
        <taxon>Pseudomonadati</taxon>
        <taxon>Bacteroidota</taxon>
        <taxon>Flavobacteriia</taxon>
        <taxon>Flavobacteriales</taxon>
        <taxon>Flavobacteriaceae</taxon>
        <taxon>Mariniflexile</taxon>
    </lineage>
</organism>
<protein>
    <submittedName>
        <fullName evidence="2">YceI family protein</fullName>
    </submittedName>
</protein>
<dbReference type="Pfam" id="PF04264">
    <property type="entry name" value="YceI"/>
    <property type="match status" value="1"/>
</dbReference>
<evidence type="ECO:0000313" key="3">
    <source>
        <dbReference type="Proteomes" id="UP001597011"/>
    </source>
</evidence>
<comment type="caution">
    <text evidence="2">The sequence shown here is derived from an EMBL/GenBank/DDBJ whole genome shotgun (WGS) entry which is preliminary data.</text>
</comment>
<sequence length="195" mass="21967">MIFNRVILFVCVAITLAFTNRDSAIKSTSVFLTADSSLVVRGTTNINTFTCGYNINKFKNPIPVIYFLEDNKIRFSKTALVLDTDCFDCGGKGINSDFQKILKSDKYPQIFLMVKEINHLENTADVQASVDIQISGITKNYKVPIKIKNSNKLLITGDLSLNLKDFNIETPKKFFGLITIDNKIEIVFQLAVKEH</sequence>
<dbReference type="InterPro" id="IPR007372">
    <property type="entry name" value="Lipid/polyisoprenoid-bd_YceI"/>
</dbReference>
<dbReference type="Gene3D" id="2.40.128.110">
    <property type="entry name" value="Lipid/polyisoprenoid-binding, YceI-like"/>
    <property type="match status" value="1"/>
</dbReference>
<feature type="domain" description="Lipid/polyisoprenoid-binding YceI-like" evidence="1">
    <location>
        <begin position="69"/>
        <end position="190"/>
    </location>
</feature>
<name>A0ABW3BRH9_9FLAO</name>
<dbReference type="SUPFAM" id="SSF101874">
    <property type="entry name" value="YceI-like"/>
    <property type="match status" value="1"/>
</dbReference>
<evidence type="ECO:0000313" key="2">
    <source>
        <dbReference type="EMBL" id="MFD0835428.1"/>
    </source>
</evidence>
<evidence type="ECO:0000259" key="1">
    <source>
        <dbReference type="Pfam" id="PF04264"/>
    </source>
</evidence>
<dbReference type="RefSeq" id="WP_379940574.1">
    <property type="nucleotide sequence ID" value="NZ_JBHTIB010000008.1"/>
</dbReference>
<gene>
    <name evidence="2" type="ORF">ACFQ0I_06605</name>
</gene>
<keyword evidence="3" id="KW-1185">Reference proteome</keyword>